<dbReference type="SUPFAM" id="SSF75005">
    <property type="entry name" value="Arabinanase/levansucrase/invertase"/>
    <property type="match status" value="1"/>
</dbReference>
<evidence type="ECO:0000256" key="1">
    <source>
        <dbReference type="ARBA" id="ARBA00009865"/>
    </source>
</evidence>
<keyword evidence="4 5" id="KW-0326">Glycosidase</keyword>
<dbReference type="Proteomes" id="UP001500618">
    <property type="component" value="Unassembled WGS sequence"/>
</dbReference>
<evidence type="ECO:0000256" key="2">
    <source>
        <dbReference type="ARBA" id="ARBA00022729"/>
    </source>
</evidence>
<evidence type="ECO:0000313" key="8">
    <source>
        <dbReference type="Proteomes" id="UP001500618"/>
    </source>
</evidence>
<name>A0ABN2GEN3_9ACTN</name>
<dbReference type="CDD" id="cd18820">
    <property type="entry name" value="GH43_LbAraf43-like"/>
    <property type="match status" value="1"/>
</dbReference>
<feature type="signal peptide" evidence="6">
    <location>
        <begin position="1"/>
        <end position="19"/>
    </location>
</feature>
<feature type="chain" id="PRO_5045232587" evidence="6">
    <location>
        <begin position="20"/>
        <end position="473"/>
    </location>
</feature>
<dbReference type="RefSeq" id="WP_344309116.1">
    <property type="nucleotide sequence ID" value="NZ_BAAANY010000007.1"/>
</dbReference>
<protein>
    <submittedName>
        <fullName evidence="7">Family 43 glycosylhydrolase</fullName>
    </submittedName>
</protein>
<reference evidence="7 8" key="1">
    <citation type="journal article" date="2019" name="Int. J. Syst. Evol. Microbiol.">
        <title>The Global Catalogue of Microorganisms (GCM) 10K type strain sequencing project: providing services to taxonomists for standard genome sequencing and annotation.</title>
        <authorList>
            <consortium name="The Broad Institute Genomics Platform"/>
            <consortium name="The Broad Institute Genome Sequencing Center for Infectious Disease"/>
            <person name="Wu L."/>
            <person name="Ma J."/>
        </authorList>
    </citation>
    <scope>NUCLEOTIDE SEQUENCE [LARGE SCALE GENOMIC DNA]</scope>
    <source>
        <strain evidence="7 8">JCM 14718</strain>
    </source>
</reference>
<dbReference type="Gene3D" id="2.115.10.20">
    <property type="entry name" value="Glycosyl hydrolase domain, family 43"/>
    <property type="match status" value="1"/>
</dbReference>
<evidence type="ECO:0000256" key="4">
    <source>
        <dbReference type="ARBA" id="ARBA00023295"/>
    </source>
</evidence>
<dbReference type="Gene3D" id="2.60.120.260">
    <property type="entry name" value="Galactose-binding domain-like"/>
    <property type="match status" value="1"/>
</dbReference>
<accession>A0ABN2GEN3</accession>
<dbReference type="PANTHER" id="PTHR43817">
    <property type="entry name" value="GLYCOSYL HYDROLASE"/>
    <property type="match status" value="1"/>
</dbReference>
<keyword evidence="8" id="KW-1185">Reference proteome</keyword>
<keyword evidence="2 6" id="KW-0732">Signal</keyword>
<dbReference type="PANTHER" id="PTHR43817:SF1">
    <property type="entry name" value="HYDROLASE, FAMILY 43, PUTATIVE (AFU_ORTHOLOGUE AFUA_3G01660)-RELATED"/>
    <property type="match status" value="1"/>
</dbReference>
<comment type="caution">
    <text evidence="7">The sequence shown here is derived from an EMBL/GenBank/DDBJ whole genome shotgun (WGS) entry which is preliminary data.</text>
</comment>
<evidence type="ECO:0000313" key="7">
    <source>
        <dbReference type="EMBL" id="GAA1670020.1"/>
    </source>
</evidence>
<dbReference type="EMBL" id="BAAANY010000007">
    <property type="protein sequence ID" value="GAA1670020.1"/>
    <property type="molecule type" value="Genomic_DNA"/>
</dbReference>
<sequence length="473" mass="50726">MSRLIRSLALFAAVFLALAYVGAPATEAATISTTFRNPLNPGPDPFMTWYQGNYYLSTTQGDAIRIWKASSLNQLLAAPAHQVWTDNDASRNQQMWAPEFYLVNGHWYIYYTADNGTDANHRVYVVESSGTDPLGPYHFKAKLQPPNLNQWGIDPTLLQRNGSLYLGFSSKFNGNNSLYIAPLWNPWTVSGNGVYLPAAGCTTDTVREAPEFVHSGGKTWLVYSTCDTGKPDYQLWEQSLNDGADPLVASNWVQHSGAVFSRNDSAGVYGPGHNAFFTSPDGSQTWMVYGAKNTSAYTYDGRTTRAQKIGFNADGSPNLGSPLAAGATQSLPAGDPGAMQGWINDDGRTSAGGSVAYAGTGWMSGAGCGVQCFFGDDHWDGTAGDTATYSFTGKQIALLSERDTNYGLAALSVDGGAETTIDLYSANRAGEQVNYVSPVLSAGAHTLRIRVTGNKNGSSAGTLIEIDRAEVYC</sequence>
<dbReference type="InterPro" id="IPR023296">
    <property type="entry name" value="Glyco_hydro_beta-prop_sf"/>
</dbReference>
<organism evidence="7 8">
    <name type="scientific">Fodinicola feengrottensis</name>
    <dbReference type="NCBI Taxonomy" id="435914"/>
    <lineage>
        <taxon>Bacteria</taxon>
        <taxon>Bacillati</taxon>
        <taxon>Actinomycetota</taxon>
        <taxon>Actinomycetes</taxon>
        <taxon>Mycobacteriales</taxon>
        <taxon>Fodinicola</taxon>
    </lineage>
</organism>
<gene>
    <name evidence="7" type="ORF">GCM10009765_19380</name>
</gene>
<evidence type="ECO:0000256" key="3">
    <source>
        <dbReference type="ARBA" id="ARBA00022801"/>
    </source>
</evidence>
<dbReference type="InterPro" id="IPR006710">
    <property type="entry name" value="Glyco_hydro_43"/>
</dbReference>
<dbReference type="Pfam" id="PF04616">
    <property type="entry name" value="Glyco_hydro_43"/>
    <property type="match status" value="1"/>
</dbReference>
<proteinExistence type="inferred from homology"/>
<comment type="similarity">
    <text evidence="1 5">Belongs to the glycosyl hydrolase 43 family.</text>
</comment>
<evidence type="ECO:0000256" key="5">
    <source>
        <dbReference type="RuleBase" id="RU361187"/>
    </source>
</evidence>
<keyword evidence="3 5" id="KW-0378">Hydrolase</keyword>
<evidence type="ECO:0000256" key="6">
    <source>
        <dbReference type="SAM" id="SignalP"/>
    </source>
</evidence>